<keyword evidence="2" id="KW-1185">Reference proteome</keyword>
<comment type="caution">
    <text evidence="1">The sequence shown here is derived from an EMBL/GenBank/DDBJ whole genome shotgun (WGS) entry which is preliminary data.</text>
</comment>
<protein>
    <submittedName>
        <fullName evidence="1">Uncharacterized protein</fullName>
    </submittedName>
</protein>
<sequence length="192" mass="21332">MAKLSKNMLMYGANGGLGNYFYTKQWKGETIVCMRPRKRPGPGTPAQQRARQMMAEADIYARKALDDPKLAHFYEEGAAKRGSKLNAHNLAVRDFFGKPEVEDLRINLYSGKPGNEIIIDVDDDFMVAGVWVAIYNSTGTLVEEGPATDKQHGWVRWKYIATELNTPEKGSRIVATAYDLAGNSTSLEAIVD</sequence>
<dbReference type="Proteomes" id="UP000031408">
    <property type="component" value="Unassembled WGS sequence"/>
</dbReference>
<dbReference type="OrthoDB" id="880927at2"/>
<proteinExistence type="predicted"/>
<accession>A0A0C1L6E4</accession>
<name>A0A0C1L6E4_9BACT</name>
<dbReference type="RefSeq" id="WP_039139237.1">
    <property type="nucleotide sequence ID" value="NZ_JSVC01000009.1"/>
</dbReference>
<gene>
    <name evidence="1" type="ORF">OI18_09320</name>
</gene>
<evidence type="ECO:0000313" key="2">
    <source>
        <dbReference type="Proteomes" id="UP000031408"/>
    </source>
</evidence>
<organism evidence="1 2">
    <name type="scientific">Flavihumibacter solisilvae</name>
    <dbReference type="NCBI Taxonomy" id="1349421"/>
    <lineage>
        <taxon>Bacteria</taxon>
        <taxon>Pseudomonadati</taxon>
        <taxon>Bacteroidota</taxon>
        <taxon>Chitinophagia</taxon>
        <taxon>Chitinophagales</taxon>
        <taxon>Chitinophagaceae</taxon>
        <taxon>Flavihumibacter</taxon>
    </lineage>
</organism>
<dbReference type="AlphaFoldDB" id="A0A0C1L6E4"/>
<dbReference type="EMBL" id="JSVC01000009">
    <property type="protein sequence ID" value="KIC95066.1"/>
    <property type="molecule type" value="Genomic_DNA"/>
</dbReference>
<evidence type="ECO:0000313" key="1">
    <source>
        <dbReference type="EMBL" id="KIC95066.1"/>
    </source>
</evidence>
<reference evidence="1 2" key="1">
    <citation type="submission" date="2014-11" db="EMBL/GenBank/DDBJ databases">
        <title>Genome sequence of Flavihumibacter solisilvae 3-3.</title>
        <authorList>
            <person name="Zhou G."/>
            <person name="Li M."/>
            <person name="Wang G."/>
        </authorList>
    </citation>
    <scope>NUCLEOTIDE SEQUENCE [LARGE SCALE GENOMIC DNA]</scope>
    <source>
        <strain evidence="1 2">3-3</strain>
    </source>
</reference>